<name>A0AAU8FNQ8_9BACT</name>
<gene>
    <name evidence="3" type="ORF">ABV298_07405</name>
</gene>
<feature type="active site" evidence="2">
    <location>
        <position position="45"/>
    </location>
</feature>
<sequence>MPNGGDLNGDGRAELVIVGEMMPVKIFTYNGKDFEDKTADYFAGEESGFWNAVKIEDLDGDGKPDLLAGNLGLNSQIKASEKEPAELYFADFDKNGSIDPFFNFYVQGKSYPFVSRDELNDQIYPMRKKFSFYRDYANATMPDVIPAAELAKAGKLEARELRSVCFMNRDGKFEKVAMPARAQFGPVCEILAEDYNGDGRKDLLLLGNKTSNRLKLGSMDANYGSLFIGDGKGGFRFVGQADSGLSVNGDVKSAVEIRIGNQPFLVIGAFNEPLQFYKNYKK</sequence>
<keyword evidence="2" id="KW-0378">Hydrolase</keyword>
<organism evidence="3">
    <name type="scientific">Dyadobacter sp. 676</name>
    <dbReference type="NCBI Taxonomy" id="3088362"/>
    <lineage>
        <taxon>Bacteria</taxon>
        <taxon>Pseudomonadati</taxon>
        <taxon>Bacteroidota</taxon>
        <taxon>Cytophagia</taxon>
        <taxon>Cytophagales</taxon>
        <taxon>Spirosomataceae</taxon>
        <taxon>Dyadobacter</taxon>
    </lineage>
</organism>
<proteinExistence type="inferred from homology"/>
<dbReference type="InterPro" id="IPR028994">
    <property type="entry name" value="Integrin_alpha_N"/>
</dbReference>
<dbReference type="Pfam" id="PF13517">
    <property type="entry name" value="FG-GAP_3"/>
    <property type="match status" value="1"/>
</dbReference>
<protein>
    <submittedName>
        <fullName evidence="3">VCBS repeat-containing protein</fullName>
    </submittedName>
</protein>
<dbReference type="RefSeq" id="WP_353721512.1">
    <property type="nucleotide sequence ID" value="NZ_CP159289.1"/>
</dbReference>
<evidence type="ECO:0000256" key="2">
    <source>
        <dbReference type="PROSITE-ProRule" id="PRU10060"/>
    </source>
</evidence>
<dbReference type="GO" id="GO:0000272">
    <property type="term" value="P:polysaccharide catabolic process"/>
    <property type="evidence" value="ECO:0007669"/>
    <property type="project" value="UniProtKB-KW"/>
</dbReference>
<reference evidence="3" key="1">
    <citation type="submission" date="2024-06" db="EMBL/GenBank/DDBJ databases">
        <title>Sequencing and assembly of the genome of Dyadobacter sp. strain 676, a symbiont of Cyamopsis tetragonoloba.</title>
        <authorList>
            <person name="Guro P."/>
            <person name="Sazanova A."/>
            <person name="Kuznetsova I."/>
            <person name="Belimov A."/>
            <person name="Safronova V."/>
        </authorList>
    </citation>
    <scope>NUCLEOTIDE SEQUENCE</scope>
    <source>
        <strain evidence="3">676</strain>
    </source>
</reference>
<keyword evidence="1" id="KW-0732">Signal</keyword>
<feature type="active site" evidence="2">
    <location>
        <position position="36"/>
    </location>
</feature>
<dbReference type="Gene3D" id="2.130.10.130">
    <property type="entry name" value="Integrin alpha, N-terminal"/>
    <property type="match status" value="1"/>
</dbReference>
<dbReference type="SUPFAM" id="SSF69318">
    <property type="entry name" value="Integrin alpha N-terminal domain"/>
    <property type="match status" value="1"/>
</dbReference>
<keyword evidence="2" id="KW-0624">Polysaccharide degradation</keyword>
<keyword evidence="2" id="KW-0119">Carbohydrate metabolism</keyword>
<keyword evidence="2" id="KW-0326">Glycosidase</keyword>
<dbReference type="GO" id="GO:0004553">
    <property type="term" value="F:hydrolase activity, hydrolyzing O-glycosyl compounds"/>
    <property type="evidence" value="ECO:0007669"/>
    <property type="project" value="UniProtKB-UniRule"/>
</dbReference>
<dbReference type="AlphaFoldDB" id="A0AAU8FNQ8"/>
<accession>A0AAU8FNQ8</accession>
<dbReference type="EMBL" id="CP159289">
    <property type="protein sequence ID" value="XCH26218.1"/>
    <property type="molecule type" value="Genomic_DNA"/>
</dbReference>
<evidence type="ECO:0000256" key="1">
    <source>
        <dbReference type="ARBA" id="ARBA00022729"/>
    </source>
</evidence>
<dbReference type="InterPro" id="IPR033126">
    <property type="entry name" value="Glyco_hydro_9_Asp/Glu_AS"/>
</dbReference>
<dbReference type="PROSITE" id="PS00698">
    <property type="entry name" value="GH9_3"/>
    <property type="match status" value="1"/>
</dbReference>
<comment type="similarity">
    <text evidence="2">Belongs to the glycosyl hydrolase 9 (cellulase E) family.</text>
</comment>
<dbReference type="InterPro" id="IPR013517">
    <property type="entry name" value="FG-GAP"/>
</dbReference>
<evidence type="ECO:0000313" key="3">
    <source>
        <dbReference type="EMBL" id="XCH26218.1"/>
    </source>
</evidence>